<keyword evidence="1" id="KW-0853">WD repeat</keyword>
<dbReference type="GO" id="GO:0010073">
    <property type="term" value="P:meristem maintenance"/>
    <property type="evidence" value="ECO:0007669"/>
    <property type="project" value="InterPro"/>
</dbReference>
<feature type="repeat" description="WD" evidence="1">
    <location>
        <begin position="201"/>
        <end position="233"/>
    </location>
</feature>
<evidence type="ECO:0000256" key="2">
    <source>
        <dbReference type="SAM" id="MobiDB-lite"/>
    </source>
</evidence>
<dbReference type="InterPro" id="IPR001680">
    <property type="entry name" value="WD40_rpt"/>
</dbReference>
<reference evidence="3" key="1">
    <citation type="submission" date="2016-07" db="EMBL/GenBank/DDBJ databases">
        <title>De novo transcriptome assembly of four accessions of the metal hyperaccumulator plant Noccaea caerulescens.</title>
        <authorList>
            <person name="Blande D."/>
            <person name="Halimaa P."/>
            <person name="Tervahauta A.I."/>
            <person name="Aarts M.G."/>
            <person name="Karenlampi S.O."/>
        </authorList>
    </citation>
    <scope>NUCLEOTIDE SEQUENCE</scope>
</reference>
<evidence type="ECO:0000313" key="3">
    <source>
        <dbReference type="EMBL" id="JAU87831.1"/>
    </source>
</evidence>
<protein>
    <submittedName>
        <fullName evidence="3">U3 small nucleolar RNA-associated protein 4</fullName>
    </submittedName>
</protein>
<dbReference type="Pfam" id="PF00400">
    <property type="entry name" value="WD40"/>
    <property type="match status" value="4"/>
</dbReference>
<dbReference type="PANTHER" id="PTHR45086">
    <property type="entry name" value="WD REPEAT-CONTAINING PROTEIN PCN"/>
    <property type="match status" value="1"/>
</dbReference>
<accession>A0A1J3J5S6</accession>
<dbReference type="InterPro" id="IPR036322">
    <property type="entry name" value="WD40_repeat_dom_sf"/>
</dbReference>
<feature type="region of interest" description="Disordered" evidence="2">
    <location>
        <begin position="133"/>
        <end position="154"/>
    </location>
</feature>
<name>A0A1J3J5S6_NOCCA</name>
<dbReference type="PANTHER" id="PTHR45086:SF2">
    <property type="entry name" value="TRANSDUCIN FAMILY PROTEIN _ WD-40 REPEAT FAMILY PROTEIN"/>
    <property type="match status" value="1"/>
</dbReference>
<dbReference type="SMART" id="SM00320">
    <property type="entry name" value="WD40"/>
    <property type="match status" value="7"/>
</dbReference>
<dbReference type="SUPFAM" id="SSF50978">
    <property type="entry name" value="WD40 repeat-like"/>
    <property type="match status" value="2"/>
</dbReference>
<dbReference type="InterPro" id="IPR044622">
    <property type="entry name" value="PCN"/>
</dbReference>
<dbReference type="GO" id="GO:0035266">
    <property type="term" value="P:meristem growth"/>
    <property type="evidence" value="ECO:0007669"/>
    <property type="project" value="InterPro"/>
</dbReference>
<dbReference type="InterPro" id="IPR015943">
    <property type="entry name" value="WD40/YVTN_repeat-like_dom_sf"/>
</dbReference>
<gene>
    <name evidence="3" type="ORF">MP_TR25513_c0_g1_i1_g.74563</name>
</gene>
<dbReference type="AlphaFoldDB" id="A0A1J3J5S6"/>
<proteinExistence type="predicted"/>
<dbReference type="Gene3D" id="2.130.10.10">
    <property type="entry name" value="YVTN repeat-like/Quinoprotein amine dehydrogenase"/>
    <property type="match status" value="4"/>
</dbReference>
<evidence type="ECO:0000256" key="1">
    <source>
        <dbReference type="PROSITE-ProRule" id="PRU00221"/>
    </source>
</evidence>
<organism evidence="3">
    <name type="scientific">Noccaea caerulescens</name>
    <name type="common">Alpine penny-cress</name>
    <name type="synonym">Thlaspi caerulescens</name>
    <dbReference type="NCBI Taxonomy" id="107243"/>
    <lineage>
        <taxon>Eukaryota</taxon>
        <taxon>Viridiplantae</taxon>
        <taxon>Streptophyta</taxon>
        <taxon>Embryophyta</taxon>
        <taxon>Tracheophyta</taxon>
        <taxon>Spermatophyta</taxon>
        <taxon>Magnoliopsida</taxon>
        <taxon>eudicotyledons</taxon>
        <taxon>Gunneridae</taxon>
        <taxon>Pentapetalae</taxon>
        <taxon>rosids</taxon>
        <taxon>malvids</taxon>
        <taxon>Brassicales</taxon>
        <taxon>Brassicaceae</taxon>
        <taxon>Coluteocarpeae</taxon>
        <taxon>Noccaea</taxon>
    </lineage>
</organism>
<feature type="repeat" description="WD" evidence="1">
    <location>
        <begin position="9"/>
        <end position="40"/>
    </location>
</feature>
<dbReference type="EMBL" id="GEVM01018107">
    <property type="protein sequence ID" value="JAU87831.1"/>
    <property type="molecule type" value="Transcribed_RNA"/>
</dbReference>
<feature type="repeat" description="WD" evidence="1">
    <location>
        <begin position="283"/>
        <end position="324"/>
    </location>
</feature>
<dbReference type="PROSITE" id="PS50082">
    <property type="entry name" value="WD_REPEATS_2"/>
    <property type="match status" value="3"/>
</dbReference>
<feature type="compositionally biased region" description="Acidic residues" evidence="2">
    <location>
        <begin position="138"/>
        <end position="154"/>
    </location>
</feature>
<sequence>MFEYRCSSVDWKPSPVVALATSPDGSQVAAAREDGSLEVWLVSPGAVSWHCQLIIHGDPKSRISCLAWFGAGSKGSPRLFSSSIDGTISEWDLFDLKQKVVLESIGVSIWQMAVAPPSTEAEGKKAELIQNEYLSEKSDDEEESGVEDDSELDEVDQKSEAWDRHLAAACDDGCVRIYYISESGTLTYYRSLPRVSGRALSVTWSLDARRIFSGSSDGLIRCWDANLRHEVYRITVGLGGLGNGSELCIWSLLSLRCGVLVSGDSAGNVQFWDSQHGTLLQAHTNHKGDVNALAAAPSHNRVFSAGADGQVILYKLAGGTFSSQDLKPSSTQKWDYIGCVRAHTHDIRTLTVAVPISSEGSLPLPDGNAKSPKQRRKEKPLGFSYHKWAHLGVPMLISAGDDAKLFAYSVQEFTKFPPHDICPAPQRVPMQMVHNTVFNQTSLLLVQDSCSLDILRIHISSDSSGRVTTKPLVRVKSKDARKIICSAISNTGSLFAYSDQIRPSLFELKKNKVGKNPWSTNRKRLPNIPFAHSMVFSSDCSRLITAGRDRRIYTVDIDSMELLHILTPRQEGQEGDSPPLEPPITKLYTSSNDQWLAAINCFGDIYVFNMKTQRQHWFILRMDGASVAAAGFHPRENNVLVISISSNQVFALDVEARELGKWSLLHTFCLPKSYQEFPGEVVGLSFSPSPSSSSVIIYSSRAKCLIEFGKTAEQDEETDLPYLSEKVEGRIASIGLKKLGSGTRKRRLREYQKENDEGKKFEMATSKHPVLYLRHLSKSAILVVEKPWMEVIKNLDSQPVHRHIYGT</sequence>